<accession>A0A9Q1F816</accession>
<comment type="caution">
    <text evidence="1">The sequence shown here is derived from an EMBL/GenBank/DDBJ whole genome shotgun (WGS) entry which is preliminary data.</text>
</comment>
<dbReference type="EMBL" id="JAINUF010000008">
    <property type="protein sequence ID" value="KAJ8352909.1"/>
    <property type="molecule type" value="Genomic_DNA"/>
</dbReference>
<sequence>MALRRDGTRACVVTVPTVSNHDCPKLKRRRGSSDDLSSFQHLIETFLGCTPSTRVPRLARRAVGEPPANPPCAAEIKTFCPRAALNTFALLSQKPLCQCELHWRRRAMLFRARTAQLHALYHGDGIQREAPSLRRVEAQSRVRVEN</sequence>
<protein>
    <submittedName>
        <fullName evidence="1">Uncharacterized protein</fullName>
    </submittedName>
</protein>
<reference evidence="1" key="1">
    <citation type="journal article" date="2023" name="Science">
        <title>Genome structures resolve the early diversification of teleost fishes.</title>
        <authorList>
            <person name="Parey E."/>
            <person name="Louis A."/>
            <person name="Montfort J."/>
            <person name="Bouchez O."/>
            <person name="Roques C."/>
            <person name="Iampietro C."/>
            <person name="Lluch J."/>
            <person name="Castinel A."/>
            <person name="Donnadieu C."/>
            <person name="Desvignes T."/>
            <person name="Floi Bucao C."/>
            <person name="Jouanno E."/>
            <person name="Wen M."/>
            <person name="Mejri S."/>
            <person name="Dirks R."/>
            <person name="Jansen H."/>
            <person name="Henkel C."/>
            <person name="Chen W.J."/>
            <person name="Zahm M."/>
            <person name="Cabau C."/>
            <person name="Klopp C."/>
            <person name="Thompson A.W."/>
            <person name="Robinson-Rechavi M."/>
            <person name="Braasch I."/>
            <person name="Lecointre G."/>
            <person name="Bobe J."/>
            <person name="Postlethwait J.H."/>
            <person name="Berthelot C."/>
            <person name="Roest Crollius H."/>
            <person name="Guiguen Y."/>
        </authorList>
    </citation>
    <scope>NUCLEOTIDE SEQUENCE</scope>
    <source>
        <strain evidence="1">WJC10195</strain>
    </source>
</reference>
<proteinExistence type="predicted"/>
<dbReference type="Proteomes" id="UP001152622">
    <property type="component" value="Chromosome 8"/>
</dbReference>
<name>A0A9Q1F816_SYNKA</name>
<gene>
    <name evidence="1" type="ORF">SKAU_G00243850</name>
</gene>
<organism evidence="1 2">
    <name type="scientific">Synaphobranchus kaupii</name>
    <name type="common">Kaup's arrowtooth eel</name>
    <dbReference type="NCBI Taxonomy" id="118154"/>
    <lineage>
        <taxon>Eukaryota</taxon>
        <taxon>Metazoa</taxon>
        <taxon>Chordata</taxon>
        <taxon>Craniata</taxon>
        <taxon>Vertebrata</taxon>
        <taxon>Euteleostomi</taxon>
        <taxon>Actinopterygii</taxon>
        <taxon>Neopterygii</taxon>
        <taxon>Teleostei</taxon>
        <taxon>Anguilliformes</taxon>
        <taxon>Synaphobranchidae</taxon>
        <taxon>Synaphobranchus</taxon>
    </lineage>
</organism>
<dbReference type="AlphaFoldDB" id="A0A9Q1F816"/>
<keyword evidence="2" id="KW-1185">Reference proteome</keyword>
<evidence type="ECO:0000313" key="2">
    <source>
        <dbReference type="Proteomes" id="UP001152622"/>
    </source>
</evidence>
<evidence type="ECO:0000313" key="1">
    <source>
        <dbReference type="EMBL" id="KAJ8352909.1"/>
    </source>
</evidence>